<dbReference type="EMBL" id="BAUW01000012">
    <property type="protein sequence ID" value="GAE44816.1"/>
    <property type="molecule type" value="Genomic_DNA"/>
</dbReference>
<evidence type="ECO:0000313" key="3">
    <source>
        <dbReference type="Proteomes" id="UP000018949"/>
    </source>
</evidence>
<dbReference type="Pfam" id="PF00583">
    <property type="entry name" value="Acetyltransf_1"/>
    <property type="match status" value="1"/>
</dbReference>
<dbReference type="CDD" id="cd04301">
    <property type="entry name" value="NAT_SF"/>
    <property type="match status" value="1"/>
</dbReference>
<protein>
    <submittedName>
        <fullName evidence="2">Acetyltransferase</fullName>
    </submittedName>
</protein>
<dbReference type="Gene3D" id="3.40.630.30">
    <property type="match status" value="1"/>
</dbReference>
<dbReference type="PROSITE" id="PS51186">
    <property type="entry name" value="GNAT"/>
    <property type="match status" value="1"/>
</dbReference>
<reference evidence="2 3" key="1">
    <citation type="submission" date="2013-12" db="EMBL/GenBank/DDBJ databases">
        <title>NBRP : Genome information of microbial organism related human and environment.</title>
        <authorList>
            <person name="Hattori M."/>
            <person name="Oshima K."/>
            <person name="Inaba H."/>
            <person name="Suda W."/>
            <person name="Sakamoto M."/>
            <person name="Iino T."/>
            <person name="Kitahara M."/>
            <person name="Oshida Y."/>
            <person name="Iida T."/>
            <person name="Kudo T."/>
            <person name="Itoh T."/>
            <person name="Ahmed I."/>
            <person name="Ohkuma M."/>
        </authorList>
    </citation>
    <scope>NUCLEOTIDE SEQUENCE [LARGE SCALE GENOMIC DNA]</scope>
    <source>
        <strain evidence="2 3">JCM 21738</strain>
    </source>
</reference>
<gene>
    <name evidence="2" type="ORF">JCM21738_1562</name>
</gene>
<dbReference type="AlphaFoldDB" id="W4RKH0"/>
<comment type="caution">
    <text evidence="2">The sequence shown here is derived from an EMBL/GenBank/DDBJ whole genome shotgun (WGS) entry which is preliminary data.</text>
</comment>
<dbReference type="GO" id="GO:0016747">
    <property type="term" value="F:acyltransferase activity, transferring groups other than amino-acyl groups"/>
    <property type="evidence" value="ECO:0007669"/>
    <property type="project" value="InterPro"/>
</dbReference>
<keyword evidence="2" id="KW-0808">Transferase</keyword>
<feature type="domain" description="N-acetyltransferase" evidence="1">
    <location>
        <begin position="1"/>
        <end position="139"/>
    </location>
</feature>
<evidence type="ECO:0000259" key="1">
    <source>
        <dbReference type="PROSITE" id="PS51186"/>
    </source>
</evidence>
<keyword evidence="3" id="KW-1185">Reference proteome</keyword>
<sequence>MEVIKINRHLRENVKAFFEAHWGSPQMVISSGVYDCSNLDGFVVLDKYGEINGLITYIVSGHECEIISLDSVDEGKGIGTLLVQEVESLAASEGCEVLKLVTTNDNLNALKFWQKRGFTLSQVLCNAVEKARKIKPSIPMVGYDGIPIRDELLLEKKINKNTL</sequence>
<evidence type="ECO:0000313" key="2">
    <source>
        <dbReference type="EMBL" id="GAE44816.1"/>
    </source>
</evidence>
<organism evidence="2 3">
    <name type="scientific">Mesobacillus boroniphilus JCM 21738</name>
    <dbReference type="NCBI Taxonomy" id="1294265"/>
    <lineage>
        <taxon>Bacteria</taxon>
        <taxon>Bacillati</taxon>
        <taxon>Bacillota</taxon>
        <taxon>Bacilli</taxon>
        <taxon>Bacillales</taxon>
        <taxon>Bacillaceae</taxon>
        <taxon>Mesobacillus</taxon>
    </lineage>
</organism>
<dbReference type="eggNOG" id="COG0456">
    <property type="taxonomic scope" value="Bacteria"/>
</dbReference>
<dbReference type="InterPro" id="IPR000182">
    <property type="entry name" value="GNAT_dom"/>
</dbReference>
<dbReference type="SUPFAM" id="SSF55729">
    <property type="entry name" value="Acyl-CoA N-acyltransferases (Nat)"/>
    <property type="match status" value="1"/>
</dbReference>
<dbReference type="RefSeq" id="WP_023614605.1">
    <property type="nucleotide sequence ID" value="NZ_BAUW01000012.1"/>
</dbReference>
<name>W4RKH0_9BACI</name>
<proteinExistence type="predicted"/>
<dbReference type="Proteomes" id="UP000018949">
    <property type="component" value="Unassembled WGS sequence"/>
</dbReference>
<dbReference type="InterPro" id="IPR016181">
    <property type="entry name" value="Acyl_CoA_acyltransferase"/>
</dbReference>
<accession>W4RKH0</accession>